<organism evidence="2 3">
    <name type="scientific">Cercopithifilaria johnstoni</name>
    <dbReference type="NCBI Taxonomy" id="2874296"/>
    <lineage>
        <taxon>Eukaryota</taxon>
        <taxon>Metazoa</taxon>
        <taxon>Ecdysozoa</taxon>
        <taxon>Nematoda</taxon>
        <taxon>Chromadorea</taxon>
        <taxon>Rhabditida</taxon>
        <taxon>Spirurina</taxon>
        <taxon>Spiruromorpha</taxon>
        <taxon>Filarioidea</taxon>
        <taxon>Onchocercidae</taxon>
        <taxon>Cercopithifilaria</taxon>
    </lineage>
</organism>
<accession>A0A8J2M8B6</accession>
<evidence type="ECO:0000259" key="1">
    <source>
        <dbReference type="Pfam" id="PF02752"/>
    </source>
</evidence>
<sequence>MESRQIASFPIKFDTLIRQWRNRNGEISAPAGKHKAVTKLIIDKECPGSYLGKYGSIEYLTAVKLCIFGRIGHSELVQIHPVRVISIMDITPYLSLHIPVHIERYFHKKFFCLNKSSTKVFIKLPKTAFFQGETIVIHGEISNEHPKNHIKDSIVGLVMVVRFRCKNNERFTTTTLSHFTLPMIRQCSIIEFQHCLQIPNNAFPTYSHPDALINSSYHVSLMLNEYTPIKIPVIVGTGISTQLIDAQIYQSSLPSIPGHFKIRPFQSMLQQQTFSPLSSSPQLLSLSQLHLSPFPTLPLSQPISSPYLDPNFDKHLNKSHFIPLCTSFPFCHSSLNYHSQTTFFPGELQVTRTRYKGQSVLRIEEIE</sequence>
<dbReference type="Proteomes" id="UP000746747">
    <property type="component" value="Unassembled WGS sequence"/>
</dbReference>
<dbReference type="InterPro" id="IPR014752">
    <property type="entry name" value="Arrestin-like_C"/>
</dbReference>
<dbReference type="InterPro" id="IPR014756">
    <property type="entry name" value="Ig_E-set"/>
</dbReference>
<protein>
    <recommendedName>
        <fullName evidence="1">Arrestin C-terminal-like domain-containing protein</fullName>
    </recommendedName>
</protein>
<evidence type="ECO:0000313" key="2">
    <source>
        <dbReference type="EMBL" id="CAG9537584.1"/>
    </source>
</evidence>
<dbReference type="Pfam" id="PF02752">
    <property type="entry name" value="Arrestin_C"/>
    <property type="match status" value="1"/>
</dbReference>
<reference evidence="2" key="1">
    <citation type="submission" date="2021-09" db="EMBL/GenBank/DDBJ databases">
        <authorList>
            <consortium name="Pathogen Informatics"/>
        </authorList>
    </citation>
    <scope>NUCLEOTIDE SEQUENCE</scope>
</reference>
<dbReference type="InterPro" id="IPR011022">
    <property type="entry name" value="Arrestin_C-like"/>
</dbReference>
<dbReference type="EMBL" id="CAKAEH010001561">
    <property type="protein sequence ID" value="CAG9537584.1"/>
    <property type="molecule type" value="Genomic_DNA"/>
</dbReference>
<dbReference type="OrthoDB" id="2333384at2759"/>
<keyword evidence="3" id="KW-1185">Reference proteome</keyword>
<dbReference type="SUPFAM" id="SSF81296">
    <property type="entry name" value="E set domains"/>
    <property type="match status" value="1"/>
</dbReference>
<proteinExistence type="predicted"/>
<dbReference type="Gene3D" id="2.60.40.640">
    <property type="match status" value="1"/>
</dbReference>
<evidence type="ECO:0000313" key="3">
    <source>
        <dbReference type="Proteomes" id="UP000746747"/>
    </source>
</evidence>
<comment type="caution">
    <text evidence="2">The sequence shown here is derived from an EMBL/GenBank/DDBJ whole genome shotgun (WGS) entry which is preliminary data.</text>
</comment>
<name>A0A8J2M8B6_9BILA</name>
<dbReference type="AlphaFoldDB" id="A0A8J2M8B6"/>
<feature type="domain" description="Arrestin C-terminal-like" evidence="1">
    <location>
        <begin position="119"/>
        <end position="224"/>
    </location>
</feature>
<gene>
    <name evidence="2" type="ORF">CJOHNSTONI_LOCUS7383</name>
</gene>